<gene>
    <name evidence="1" type="ORF">I7X39_11510</name>
</gene>
<keyword evidence="2" id="KW-1185">Reference proteome</keyword>
<dbReference type="AlphaFoldDB" id="A0A931J4B1"/>
<reference evidence="1" key="1">
    <citation type="submission" date="2020-12" db="EMBL/GenBank/DDBJ databases">
        <title>The genome sequence of Inhella sp. 1Y17.</title>
        <authorList>
            <person name="Liu Y."/>
        </authorList>
    </citation>
    <scope>NUCLEOTIDE SEQUENCE</scope>
    <source>
        <strain evidence="1">1Y17</strain>
    </source>
</reference>
<evidence type="ECO:0008006" key="3">
    <source>
        <dbReference type="Google" id="ProtNLM"/>
    </source>
</evidence>
<dbReference type="Gene3D" id="3.40.190.10">
    <property type="entry name" value="Periplasmic binding protein-like II"/>
    <property type="match status" value="2"/>
</dbReference>
<sequence>MPVQPSSFRAPRRWALALLLGVAAGLVPAAPLRVCMTDVPHAPWRLPDADGRVREAGLDFRLLREFERLGGWQVEVQLRPGKRCLLDLQHGLSDATVGLSHNSERADLFVYPLRQGQPDARLALRFDSYSLYRLPRTELHWDGVQLVLPKGGAILSQPGHTSSLFLRERGVAVDERLRSAEALLRAVLAGEAALAALHTTEAESLRAQHPELAGLVQVQPRLIQKPYFVVFSKAFAQRHPSQLGALWQQFQRAAQFPDYQRAAQEGAVQGAP</sequence>
<name>A0A931J4B1_9BURK</name>
<evidence type="ECO:0000313" key="2">
    <source>
        <dbReference type="Proteomes" id="UP000613266"/>
    </source>
</evidence>
<organism evidence="1 2">
    <name type="scientific">Inhella proteolytica</name>
    <dbReference type="NCBI Taxonomy" id="2795029"/>
    <lineage>
        <taxon>Bacteria</taxon>
        <taxon>Pseudomonadati</taxon>
        <taxon>Pseudomonadota</taxon>
        <taxon>Betaproteobacteria</taxon>
        <taxon>Burkholderiales</taxon>
        <taxon>Sphaerotilaceae</taxon>
        <taxon>Inhella</taxon>
    </lineage>
</organism>
<dbReference type="SUPFAM" id="SSF53850">
    <property type="entry name" value="Periplasmic binding protein-like II"/>
    <property type="match status" value="1"/>
</dbReference>
<accession>A0A931J4B1</accession>
<comment type="caution">
    <text evidence="1">The sequence shown here is derived from an EMBL/GenBank/DDBJ whole genome shotgun (WGS) entry which is preliminary data.</text>
</comment>
<dbReference type="RefSeq" id="WP_198111306.1">
    <property type="nucleotide sequence ID" value="NZ_JAEDAK010000007.1"/>
</dbReference>
<evidence type="ECO:0000313" key="1">
    <source>
        <dbReference type="EMBL" id="MBH9577528.1"/>
    </source>
</evidence>
<dbReference type="Proteomes" id="UP000613266">
    <property type="component" value="Unassembled WGS sequence"/>
</dbReference>
<proteinExistence type="predicted"/>
<dbReference type="EMBL" id="JAEDAK010000007">
    <property type="protein sequence ID" value="MBH9577528.1"/>
    <property type="molecule type" value="Genomic_DNA"/>
</dbReference>
<protein>
    <recommendedName>
        <fullName evidence="3">Transporter substrate-binding domain-containing protein</fullName>
    </recommendedName>
</protein>